<feature type="signal peptide" evidence="1">
    <location>
        <begin position="1"/>
        <end position="17"/>
    </location>
</feature>
<evidence type="ECO:0000313" key="3">
    <source>
        <dbReference type="EMBL" id="EKC99945.1"/>
    </source>
</evidence>
<name>K1VGI1_TRIAC</name>
<comment type="caution">
    <text evidence="3">The sequence shown here is derived from an EMBL/GenBank/DDBJ whole genome shotgun (WGS) entry which is preliminary data.</text>
</comment>
<proteinExistence type="predicted"/>
<dbReference type="SUPFAM" id="SSF53474">
    <property type="entry name" value="alpha/beta-Hydrolases"/>
    <property type="match status" value="1"/>
</dbReference>
<sequence>MLSLFGLLPLLALSAVAAPAPLTERAACTMNWKGRTLTGATDGNACRYTVKYGSASRWAHSSAASSTPNNAAGWAPRCPQAHAFPAATNTQSEDCLYLTIWAPSSASQNSNLPVYVYVPGGSNIDGSAADDGIDGASMASQGLVVVHAQTRIGVLGFLPPSWMRVSDPNFALRDMLLALRSIKDNIVGAGGNPSAVTLGGQSSGALIAQSMLGVPEAAGLFQRIILQSGPMNVGTQSAAQTSALQKLFYEDILHCHDKRCAQNKSAAQLMTATANDLVNMAPNIEGVPYAAFVRPVFGTPTLPQDPSNVLMNNPAQLAVKPQQVLVTTVLNDGGAGADVMTPIPGGGPLGTNLRRRDYTPAEAYLNVLRFQVGSRADAVAAQYPLPAGVEIGPGMTPTIERAFTDGGFRCPSRALASKFATFASTYVGEFTQGGNHANNQGLTYCDNHVCHMDDVYAWWGTGPTGSDAFSQDVQGRVASFVKNGNPGSGWSAYNGNNVFAIGGGQTESCPAGFWGGQVKFDFQLYSQ</sequence>
<keyword evidence="1" id="KW-0732">Signal</keyword>
<dbReference type="Gene3D" id="3.40.50.1820">
    <property type="entry name" value="alpha/beta hydrolase"/>
    <property type="match status" value="1"/>
</dbReference>
<evidence type="ECO:0000256" key="1">
    <source>
        <dbReference type="SAM" id="SignalP"/>
    </source>
</evidence>
<dbReference type="Proteomes" id="UP000006757">
    <property type="component" value="Unassembled WGS sequence"/>
</dbReference>
<dbReference type="PANTHER" id="PTHR45570:SF1">
    <property type="entry name" value="CARBOXYLIC ESTER HYDROLASE"/>
    <property type="match status" value="1"/>
</dbReference>
<dbReference type="InParanoid" id="K1VGI1"/>
<organism evidence="3 4">
    <name type="scientific">Trichosporon asahii var. asahii (strain CBS 8904)</name>
    <name type="common">Yeast</name>
    <dbReference type="NCBI Taxonomy" id="1220162"/>
    <lineage>
        <taxon>Eukaryota</taxon>
        <taxon>Fungi</taxon>
        <taxon>Dikarya</taxon>
        <taxon>Basidiomycota</taxon>
        <taxon>Agaricomycotina</taxon>
        <taxon>Tremellomycetes</taxon>
        <taxon>Trichosporonales</taxon>
        <taxon>Trichosporonaceae</taxon>
        <taxon>Trichosporon</taxon>
    </lineage>
</organism>
<dbReference type="OrthoDB" id="408631at2759"/>
<dbReference type="EMBL" id="AMBO01000355">
    <property type="protein sequence ID" value="EKC99945.1"/>
    <property type="molecule type" value="Genomic_DNA"/>
</dbReference>
<dbReference type="ESTHER" id="triac-k1vgi1">
    <property type="family name" value="Fungal_carboxylesterase_lipase"/>
</dbReference>
<gene>
    <name evidence="3" type="ORF">A1Q2_05769</name>
</gene>
<feature type="domain" description="Carboxylesterase type B" evidence="2">
    <location>
        <begin position="68"/>
        <end position="497"/>
    </location>
</feature>
<keyword evidence="4" id="KW-1185">Reference proteome</keyword>
<evidence type="ECO:0000259" key="2">
    <source>
        <dbReference type="Pfam" id="PF00135"/>
    </source>
</evidence>
<feature type="chain" id="PRO_5003851848" description="Carboxylesterase type B domain-containing protein" evidence="1">
    <location>
        <begin position="18"/>
        <end position="527"/>
    </location>
</feature>
<dbReference type="Pfam" id="PF00135">
    <property type="entry name" value="COesterase"/>
    <property type="match status" value="1"/>
</dbReference>
<dbReference type="AlphaFoldDB" id="K1VGI1"/>
<dbReference type="InterPro" id="IPR002018">
    <property type="entry name" value="CarbesteraseB"/>
</dbReference>
<accession>K1VGI1</accession>
<evidence type="ECO:0000313" key="4">
    <source>
        <dbReference type="Proteomes" id="UP000006757"/>
    </source>
</evidence>
<reference evidence="3 4" key="1">
    <citation type="journal article" date="2012" name="Eukaryot. Cell">
        <title>Genome sequence of the Trichosporon asahii environmental strain CBS 8904.</title>
        <authorList>
            <person name="Yang R.Y."/>
            <person name="Li H.T."/>
            <person name="Zhu H."/>
            <person name="Zhou G.P."/>
            <person name="Wang M."/>
            <person name="Wang L."/>
        </authorList>
    </citation>
    <scope>NUCLEOTIDE SEQUENCE [LARGE SCALE GENOMIC DNA]</scope>
    <source>
        <strain evidence="3 4">CBS 8904</strain>
    </source>
</reference>
<dbReference type="InterPro" id="IPR029058">
    <property type="entry name" value="AB_hydrolase_fold"/>
</dbReference>
<dbReference type="eggNOG" id="KOG1516">
    <property type="taxonomic scope" value="Eukaryota"/>
</dbReference>
<protein>
    <recommendedName>
        <fullName evidence="2">Carboxylesterase type B domain-containing protein</fullName>
    </recommendedName>
</protein>
<dbReference type="PANTHER" id="PTHR45570">
    <property type="entry name" value="CARBOXYLIC ESTER HYDROLASE"/>
    <property type="match status" value="1"/>
</dbReference>
<dbReference type="STRING" id="1220162.K1VGI1"/>
<dbReference type="HOGENOM" id="CLU_006586_16_2_1"/>